<organism evidence="1">
    <name type="scientific">uncultured Caudovirales phage</name>
    <dbReference type="NCBI Taxonomy" id="2100421"/>
    <lineage>
        <taxon>Viruses</taxon>
        <taxon>Duplodnaviria</taxon>
        <taxon>Heunggongvirae</taxon>
        <taxon>Uroviricota</taxon>
        <taxon>Caudoviricetes</taxon>
        <taxon>Peduoviridae</taxon>
        <taxon>Maltschvirus</taxon>
        <taxon>Maltschvirus maltsch</taxon>
    </lineage>
</organism>
<accession>A0A6J5LBA1</accession>
<dbReference type="EMBL" id="LR796250">
    <property type="protein sequence ID" value="CAB4130486.1"/>
    <property type="molecule type" value="Genomic_DNA"/>
</dbReference>
<sequence>MGDSYGSHVLHSLQKFINTQNSYIAEHDEKLKMLEHRLTALEAQQAPAQVPAVTVQAENAALREQCERADGGVILGINPHQ</sequence>
<evidence type="ECO:0000313" key="1">
    <source>
        <dbReference type="EMBL" id="CAB4130486.1"/>
    </source>
</evidence>
<protein>
    <submittedName>
        <fullName evidence="1">Uncharacterized protein</fullName>
    </submittedName>
</protein>
<name>A0A6J5LBA1_9CAUD</name>
<proteinExistence type="predicted"/>
<gene>
    <name evidence="1" type="ORF">UFOVP124_2</name>
</gene>
<reference evidence="1" key="1">
    <citation type="submission" date="2020-04" db="EMBL/GenBank/DDBJ databases">
        <authorList>
            <person name="Chiriac C."/>
            <person name="Salcher M."/>
            <person name="Ghai R."/>
            <person name="Kavagutti S V."/>
        </authorList>
    </citation>
    <scope>NUCLEOTIDE SEQUENCE</scope>
</reference>